<comment type="caution">
    <text evidence="1">The sequence shown here is derived from an EMBL/GenBank/DDBJ whole genome shotgun (WGS) entry which is preliminary data.</text>
</comment>
<dbReference type="InterPro" id="IPR011051">
    <property type="entry name" value="RmlC_Cupin_sf"/>
</dbReference>
<gene>
    <name evidence="1" type="ORF">LCGC14_0358620</name>
</gene>
<dbReference type="SUPFAM" id="SSF51182">
    <property type="entry name" value="RmlC-like cupins"/>
    <property type="match status" value="1"/>
</dbReference>
<dbReference type="AlphaFoldDB" id="A0A0F9TRL1"/>
<accession>A0A0F9TRL1</accession>
<name>A0A0F9TRL1_9ZZZZ</name>
<dbReference type="Gene3D" id="2.60.120.10">
    <property type="entry name" value="Jelly Rolls"/>
    <property type="match status" value="1"/>
</dbReference>
<dbReference type="InterPro" id="IPR014710">
    <property type="entry name" value="RmlC-like_jellyroll"/>
</dbReference>
<reference evidence="1" key="1">
    <citation type="journal article" date="2015" name="Nature">
        <title>Complex archaea that bridge the gap between prokaryotes and eukaryotes.</title>
        <authorList>
            <person name="Spang A."/>
            <person name="Saw J.H."/>
            <person name="Jorgensen S.L."/>
            <person name="Zaremba-Niedzwiedzka K."/>
            <person name="Martijn J."/>
            <person name="Lind A.E."/>
            <person name="van Eijk R."/>
            <person name="Schleper C."/>
            <person name="Guy L."/>
            <person name="Ettema T.J."/>
        </authorList>
    </citation>
    <scope>NUCLEOTIDE SEQUENCE</scope>
</reference>
<proteinExistence type="predicted"/>
<organism evidence="1">
    <name type="scientific">marine sediment metagenome</name>
    <dbReference type="NCBI Taxonomy" id="412755"/>
    <lineage>
        <taxon>unclassified sequences</taxon>
        <taxon>metagenomes</taxon>
        <taxon>ecological metagenomes</taxon>
    </lineage>
</organism>
<sequence>MAERIEKDGVLFAIIHRKDDWAEGLDFITPDELFLQVGTFWYEEGKRCKPHQHIFNKRPNHLTQECNIVLSGSLCVTLYDEGCEFRSVILNAGDLMVMIAGGHGFEILEPDTKIVECKNGPFISVEKDKKPILTYLCGQGAT</sequence>
<dbReference type="EMBL" id="LAZR01000276">
    <property type="protein sequence ID" value="KKN77587.1"/>
    <property type="molecule type" value="Genomic_DNA"/>
</dbReference>
<protein>
    <recommendedName>
        <fullName evidence="2">Cupin 2 conserved barrel domain-containing protein</fullName>
    </recommendedName>
</protein>
<evidence type="ECO:0008006" key="2">
    <source>
        <dbReference type="Google" id="ProtNLM"/>
    </source>
</evidence>
<evidence type="ECO:0000313" key="1">
    <source>
        <dbReference type="EMBL" id="KKN77587.1"/>
    </source>
</evidence>